<dbReference type="Proteomes" id="UP000799291">
    <property type="component" value="Unassembled WGS sequence"/>
</dbReference>
<dbReference type="EMBL" id="MU005587">
    <property type="protein sequence ID" value="KAF2682473.1"/>
    <property type="molecule type" value="Genomic_DNA"/>
</dbReference>
<keyword evidence="3" id="KW-1185">Reference proteome</keyword>
<feature type="region of interest" description="Disordered" evidence="1">
    <location>
        <begin position="1"/>
        <end position="65"/>
    </location>
</feature>
<organism evidence="2 3">
    <name type="scientific">Lentithecium fluviatile CBS 122367</name>
    <dbReference type="NCBI Taxonomy" id="1168545"/>
    <lineage>
        <taxon>Eukaryota</taxon>
        <taxon>Fungi</taxon>
        <taxon>Dikarya</taxon>
        <taxon>Ascomycota</taxon>
        <taxon>Pezizomycotina</taxon>
        <taxon>Dothideomycetes</taxon>
        <taxon>Pleosporomycetidae</taxon>
        <taxon>Pleosporales</taxon>
        <taxon>Massarineae</taxon>
        <taxon>Lentitheciaceae</taxon>
        <taxon>Lentithecium</taxon>
    </lineage>
</organism>
<feature type="compositionally biased region" description="Low complexity" evidence="1">
    <location>
        <begin position="1"/>
        <end position="32"/>
    </location>
</feature>
<protein>
    <submittedName>
        <fullName evidence="2">Uncharacterized protein</fullName>
    </submittedName>
</protein>
<dbReference type="AlphaFoldDB" id="A0A6G1IWY8"/>
<evidence type="ECO:0000313" key="3">
    <source>
        <dbReference type="Proteomes" id="UP000799291"/>
    </source>
</evidence>
<evidence type="ECO:0000313" key="2">
    <source>
        <dbReference type="EMBL" id="KAF2682473.1"/>
    </source>
</evidence>
<name>A0A6G1IWY8_9PLEO</name>
<proteinExistence type="predicted"/>
<accession>A0A6G1IWY8</accession>
<evidence type="ECO:0000256" key="1">
    <source>
        <dbReference type="SAM" id="MobiDB-lite"/>
    </source>
</evidence>
<reference evidence="2" key="1">
    <citation type="journal article" date="2020" name="Stud. Mycol.">
        <title>101 Dothideomycetes genomes: a test case for predicting lifestyles and emergence of pathogens.</title>
        <authorList>
            <person name="Haridas S."/>
            <person name="Albert R."/>
            <person name="Binder M."/>
            <person name="Bloem J."/>
            <person name="Labutti K."/>
            <person name="Salamov A."/>
            <person name="Andreopoulos B."/>
            <person name="Baker S."/>
            <person name="Barry K."/>
            <person name="Bills G."/>
            <person name="Bluhm B."/>
            <person name="Cannon C."/>
            <person name="Castanera R."/>
            <person name="Culley D."/>
            <person name="Daum C."/>
            <person name="Ezra D."/>
            <person name="Gonzalez J."/>
            <person name="Henrissat B."/>
            <person name="Kuo A."/>
            <person name="Liang C."/>
            <person name="Lipzen A."/>
            <person name="Lutzoni F."/>
            <person name="Magnuson J."/>
            <person name="Mondo S."/>
            <person name="Nolan M."/>
            <person name="Ohm R."/>
            <person name="Pangilinan J."/>
            <person name="Park H.-J."/>
            <person name="Ramirez L."/>
            <person name="Alfaro M."/>
            <person name="Sun H."/>
            <person name="Tritt A."/>
            <person name="Yoshinaga Y."/>
            <person name="Zwiers L.-H."/>
            <person name="Turgeon B."/>
            <person name="Goodwin S."/>
            <person name="Spatafora J."/>
            <person name="Crous P."/>
            <person name="Grigoriev I."/>
        </authorList>
    </citation>
    <scope>NUCLEOTIDE SEQUENCE</scope>
    <source>
        <strain evidence="2">CBS 122367</strain>
    </source>
</reference>
<feature type="compositionally biased region" description="Polar residues" evidence="1">
    <location>
        <begin position="33"/>
        <end position="65"/>
    </location>
</feature>
<sequence>MSTDPTSDPSVSTTSSSPADQPSSSIPTSTQPDANNKTSAGSKMSTESSSDLPTSPPLFSTTEQR</sequence>
<gene>
    <name evidence="2" type="ORF">K458DRAFT_419874</name>
</gene>